<proteinExistence type="predicted"/>
<dbReference type="AlphaFoldDB" id="A0A6V6YT93"/>
<name>A0A6V6YT93_9FLAO</name>
<accession>A0A6V6YT93</accession>
<protein>
    <submittedName>
        <fullName evidence="1">Uncharacterized protein</fullName>
    </submittedName>
</protein>
<evidence type="ECO:0000313" key="1">
    <source>
        <dbReference type="EMBL" id="CAD0002705.1"/>
    </source>
</evidence>
<gene>
    <name evidence="1" type="ORF">FLACHUCJ7_01041</name>
</gene>
<dbReference type="Proteomes" id="UP000556700">
    <property type="component" value="Unassembled WGS sequence"/>
</dbReference>
<organism evidence="1 2">
    <name type="scientific">Flavobacterium chungangense</name>
    <dbReference type="NCBI Taxonomy" id="554283"/>
    <lineage>
        <taxon>Bacteria</taxon>
        <taxon>Pseudomonadati</taxon>
        <taxon>Bacteroidota</taxon>
        <taxon>Flavobacteriia</taxon>
        <taxon>Flavobacteriales</taxon>
        <taxon>Flavobacteriaceae</taxon>
        <taxon>Flavobacterium</taxon>
    </lineage>
</organism>
<keyword evidence="2" id="KW-1185">Reference proteome</keyword>
<dbReference type="RefSeq" id="WP_031457360.1">
    <property type="nucleotide sequence ID" value="NZ_CAIJDO010000094.1"/>
</dbReference>
<comment type="caution">
    <text evidence="1">The sequence shown here is derived from an EMBL/GenBank/DDBJ whole genome shotgun (WGS) entry which is preliminary data.</text>
</comment>
<evidence type="ECO:0000313" key="2">
    <source>
        <dbReference type="Proteomes" id="UP000556700"/>
    </source>
</evidence>
<dbReference type="EMBL" id="CAIJDO010000094">
    <property type="protein sequence ID" value="CAD0002705.1"/>
    <property type="molecule type" value="Genomic_DNA"/>
</dbReference>
<sequence length="213" mass="25174">MKIITVIILFLINQTLFGQTLTNVKVNNTSEEFEKVRDSVVKLMKSKSFIAIKICERYCELYLFKDNLKWKGSFIKDLAIDGLYEPNTIIVDEKELELKTKRLVTKIVSFDADNLINELEKYNLNQIKQLTKESIQNKYSQKNNKRQKKIIERYSLPSASHDCNMTIYDEKKSRGVTYSNALIQDEQYHFIPTLKIFYEINAYLMETFSSYYH</sequence>
<reference evidence="1 2" key="1">
    <citation type="submission" date="2020-06" db="EMBL/GenBank/DDBJ databases">
        <authorList>
            <person name="Criscuolo A."/>
        </authorList>
    </citation>
    <scope>NUCLEOTIDE SEQUENCE [LARGE SCALE GENOMIC DNA]</scope>
    <source>
        <strain evidence="2">CIP 110025</strain>
    </source>
</reference>